<comment type="pathway">
    <text evidence="2">Cofactor biosynthesis; biotin biosynthesis.</text>
</comment>
<evidence type="ECO:0000256" key="4">
    <source>
        <dbReference type="ARBA" id="ARBA00011738"/>
    </source>
</evidence>
<dbReference type="Gene3D" id="3.90.1150.10">
    <property type="entry name" value="Aspartate Aminotransferase, domain 1"/>
    <property type="match status" value="1"/>
</dbReference>
<feature type="domain" description="Aminotransferase class I/classII large" evidence="13">
    <location>
        <begin position="39"/>
        <end position="384"/>
    </location>
</feature>
<dbReference type="InterPro" id="IPR004839">
    <property type="entry name" value="Aminotransferase_I/II_large"/>
</dbReference>
<dbReference type="PANTHER" id="PTHR13693:SF100">
    <property type="entry name" value="8-AMINO-7-OXONONANOATE SYNTHASE"/>
    <property type="match status" value="1"/>
</dbReference>
<evidence type="ECO:0000256" key="9">
    <source>
        <dbReference type="ARBA" id="ARBA00032610"/>
    </source>
</evidence>
<dbReference type="EMBL" id="JAKGAS010000010">
    <property type="protein sequence ID" value="MCF2949755.1"/>
    <property type="molecule type" value="Genomic_DNA"/>
</dbReference>
<evidence type="ECO:0000256" key="6">
    <source>
        <dbReference type="ARBA" id="ARBA00022679"/>
    </source>
</evidence>
<evidence type="ECO:0000256" key="10">
    <source>
        <dbReference type="ARBA" id="ARBA00033381"/>
    </source>
</evidence>
<organism evidence="14 15">
    <name type="scientific">Paraglaciecola algarum</name>
    <dbReference type="NCBI Taxonomy" id="3050085"/>
    <lineage>
        <taxon>Bacteria</taxon>
        <taxon>Pseudomonadati</taxon>
        <taxon>Pseudomonadota</taxon>
        <taxon>Gammaproteobacteria</taxon>
        <taxon>Alteromonadales</taxon>
        <taxon>Alteromonadaceae</taxon>
        <taxon>Paraglaciecola</taxon>
    </lineage>
</organism>
<dbReference type="InterPro" id="IPR015422">
    <property type="entry name" value="PyrdxlP-dep_Trfase_small"/>
</dbReference>
<comment type="cofactor">
    <cofactor evidence="1 12">
        <name>pyridoxal 5'-phosphate</name>
        <dbReference type="ChEBI" id="CHEBI:597326"/>
    </cofactor>
</comment>
<dbReference type="EC" id="2.3.1.47" evidence="5"/>
<protein>
    <recommendedName>
        <fullName evidence="5">8-amino-7-oxononanoate synthase</fullName>
        <ecNumber evidence="5">2.3.1.47</ecNumber>
    </recommendedName>
    <alternativeName>
        <fullName evidence="9">7-keto-8-amino-pelargonic acid synthase</fullName>
    </alternativeName>
    <alternativeName>
        <fullName evidence="10">8-amino-7-ketopelargonate synthase</fullName>
    </alternativeName>
</protein>
<name>A0ABS9DBM7_9ALTE</name>
<evidence type="ECO:0000256" key="7">
    <source>
        <dbReference type="ARBA" id="ARBA00022756"/>
    </source>
</evidence>
<comment type="catalytic activity">
    <reaction evidence="11">
        <text>6-carboxyhexanoyl-[ACP] + L-alanine + H(+) = (8S)-8-amino-7-oxononanoate + holo-[ACP] + CO2</text>
        <dbReference type="Rhea" id="RHEA:42288"/>
        <dbReference type="Rhea" id="RHEA-COMP:9685"/>
        <dbReference type="Rhea" id="RHEA-COMP:9955"/>
        <dbReference type="ChEBI" id="CHEBI:15378"/>
        <dbReference type="ChEBI" id="CHEBI:16526"/>
        <dbReference type="ChEBI" id="CHEBI:57972"/>
        <dbReference type="ChEBI" id="CHEBI:64479"/>
        <dbReference type="ChEBI" id="CHEBI:78846"/>
        <dbReference type="ChEBI" id="CHEBI:149468"/>
        <dbReference type="EC" id="2.3.1.47"/>
    </reaction>
</comment>
<evidence type="ECO:0000256" key="2">
    <source>
        <dbReference type="ARBA" id="ARBA00004746"/>
    </source>
</evidence>
<evidence type="ECO:0000256" key="1">
    <source>
        <dbReference type="ARBA" id="ARBA00001933"/>
    </source>
</evidence>
<evidence type="ECO:0000256" key="5">
    <source>
        <dbReference type="ARBA" id="ARBA00013187"/>
    </source>
</evidence>
<comment type="subunit">
    <text evidence="4">Homodimer.</text>
</comment>
<dbReference type="Gene3D" id="3.40.640.10">
    <property type="entry name" value="Type I PLP-dependent aspartate aminotransferase-like (Major domain)"/>
    <property type="match status" value="1"/>
</dbReference>
<evidence type="ECO:0000313" key="15">
    <source>
        <dbReference type="Proteomes" id="UP001521137"/>
    </source>
</evidence>
<evidence type="ECO:0000256" key="3">
    <source>
        <dbReference type="ARBA" id="ARBA00010008"/>
    </source>
</evidence>
<dbReference type="PANTHER" id="PTHR13693">
    <property type="entry name" value="CLASS II AMINOTRANSFERASE/8-AMINO-7-OXONONANOATE SYNTHASE"/>
    <property type="match status" value="1"/>
</dbReference>
<dbReference type="InterPro" id="IPR015421">
    <property type="entry name" value="PyrdxlP-dep_Trfase_major"/>
</dbReference>
<comment type="similarity">
    <text evidence="3">Belongs to the class-II pyridoxal-phosphate-dependent aminotransferase family. BioF subfamily.</text>
</comment>
<evidence type="ECO:0000259" key="13">
    <source>
        <dbReference type="Pfam" id="PF00155"/>
    </source>
</evidence>
<dbReference type="PROSITE" id="PS00599">
    <property type="entry name" value="AA_TRANSFER_CLASS_2"/>
    <property type="match status" value="1"/>
</dbReference>
<evidence type="ECO:0000256" key="12">
    <source>
        <dbReference type="RuleBase" id="RU003693"/>
    </source>
</evidence>
<evidence type="ECO:0000256" key="8">
    <source>
        <dbReference type="ARBA" id="ARBA00022898"/>
    </source>
</evidence>
<evidence type="ECO:0000313" key="14">
    <source>
        <dbReference type="EMBL" id="MCF2949755.1"/>
    </source>
</evidence>
<keyword evidence="8 12" id="KW-0663">Pyridoxal phosphate</keyword>
<gene>
    <name evidence="14" type="ORF">L0668_16675</name>
</gene>
<dbReference type="InterPro" id="IPR015424">
    <property type="entry name" value="PyrdxlP-dep_Trfase"/>
</dbReference>
<reference evidence="14 15" key="1">
    <citation type="submission" date="2022-01" db="EMBL/GenBank/DDBJ databases">
        <title>Paraglaciecola sp. G1-23.</title>
        <authorList>
            <person name="Jin M.S."/>
            <person name="Han D.M."/>
            <person name="Kim H.M."/>
            <person name="Jeon C.O."/>
        </authorList>
    </citation>
    <scope>NUCLEOTIDE SEQUENCE [LARGE SCALE GENOMIC DNA]</scope>
    <source>
        <strain evidence="14 15">G1-23</strain>
    </source>
</reference>
<dbReference type="SUPFAM" id="SSF53383">
    <property type="entry name" value="PLP-dependent transferases"/>
    <property type="match status" value="1"/>
</dbReference>
<dbReference type="Proteomes" id="UP001521137">
    <property type="component" value="Unassembled WGS sequence"/>
</dbReference>
<dbReference type="InterPro" id="IPR050087">
    <property type="entry name" value="AON_synthase_class-II"/>
</dbReference>
<keyword evidence="6" id="KW-0808">Transferase</keyword>
<keyword evidence="15" id="KW-1185">Reference proteome</keyword>
<dbReference type="Pfam" id="PF00155">
    <property type="entry name" value="Aminotran_1_2"/>
    <property type="match status" value="1"/>
</dbReference>
<comment type="caution">
    <text evidence="14">The sequence shown here is derived from an EMBL/GenBank/DDBJ whole genome shotgun (WGS) entry which is preliminary data.</text>
</comment>
<accession>A0ABS9DBM7</accession>
<proteinExistence type="inferred from homology"/>
<dbReference type="RefSeq" id="WP_235313857.1">
    <property type="nucleotide sequence ID" value="NZ_JAKGAS010000010.1"/>
</dbReference>
<sequence>MSFDFIQSALVARKKQGLLRKRQVVESAQGPIIEVNGQHYLNFSSNDYLAMRRSTVVAQAWVDGVSELGGGSGASPLVTGYTYVHQALEEYLAEELGREKVLLFNSGFAANQAICQALFGANKTKQSGQIIADKLIHASFIDGAQACDAQLSRFKHNDLNHLQSLLDKTSADSDVLVATESVFSMDGDQAPISDILTFTQAFSAWLMVDDAHGFGVLGETGLGVVEQHKLSQQQLPVLMATFGKAIGTAGAFVAGSSELIDYLVNFARHYIYSTAMPAAQAYATLACLQSNKRLENKIILHQRIELFKQLAEQAGINLMPSDSAIQPVLIGCADKALLVSEKLKNLGLWVSAIRYPTVPKNTDRLRITITAGHDENDIQALIDGLQLVLQKSPEVNL</sequence>
<dbReference type="InterPro" id="IPR001917">
    <property type="entry name" value="Aminotrans_II_pyridoxalP_BS"/>
</dbReference>
<evidence type="ECO:0000256" key="11">
    <source>
        <dbReference type="ARBA" id="ARBA00047715"/>
    </source>
</evidence>
<keyword evidence="7" id="KW-0093">Biotin biosynthesis</keyword>